<dbReference type="PANTHER" id="PTHR43711">
    <property type="entry name" value="TWO-COMPONENT HISTIDINE KINASE"/>
    <property type="match status" value="1"/>
</dbReference>
<dbReference type="Gene3D" id="1.10.287.130">
    <property type="match status" value="1"/>
</dbReference>
<dbReference type="PROSITE" id="PS50109">
    <property type="entry name" value="HIS_KIN"/>
    <property type="match status" value="1"/>
</dbReference>
<dbReference type="InterPro" id="IPR003660">
    <property type="entry name" value="HAMP_dom"/>
</dbReference>
<evidence type="ECO:0000259" key="12">
    <source>
        <dbReference type="PROSITE" id="PS50109"/>
    </source>
</evidence>
<dbReference type="SUPFAM" id="SSF55874">
    <property type="entry name" value="ATPase domain of HSP90 chaperone/DNA topoisomerase II/histidine kinase"/>
    <property type="match status" value="1"/>
</dbReference>
<dbReference type="Gene3D" id="3.30.565.10">
    <property type="entry name" value="Histidine kinase-like ATPase, C-terminal domain"/>
    <property type="match status" value="1"/>
</dbReference>
<keyword evidence="15" id="KW-1185">Reference proteome</keyword>
<keyword evidence="8 11" id="KW-1133">Transmembrane helix</keyword>
<evidence type="ECO:0000313" key="14">
    <source>
        <dbReference type="EMBL" id="MBG9353381.1"/>
    </source>
</evidence>
<dbReference type="RefSeq" id="WP_196977761.1">
    <property type="nucleotide sequence ID" value="NZ_CANNXG010000019.1"/>
</dbReference>
<feature type="transmembrane region" description="Helical" evidence="11">
    <location>
        <begin position="12"/>
        <end position="33"/>
    </location>
</feature>
<evidence type="ECO:0000256" key="11">
    <source>
        <dbReference type="SAM" id="Phobius"/>
    </source>
</evidence>
<dbReference type="SMART" id="SM00388">
    <property type="entry name" value="HisKA"/>
    <property type="match status" value="1"/>
</dbReference>
<dbReference type="InterPro" id="IPR003594">
    <property type="entry name" value="HATPase_dom"/>
</dbReference>
<feature type="domain" description="HAMP" evidence="13">
    <location>
        <begin position="201"/>
        <end position="253"/>
    </location>
</feature>
<dbReference type="NCBIfam" id="NF040691">
    <property type="entry name" value="MtrAB_MtrB"/>
    <property type="match status" value="1"/>
</dbReference>
<evidence type="ECO:0000259" key="13">
    <source>
        <dbReference type="PROSITE" id="PS50885"/>
    </source>
</evidence>
<evidence type="ECO:0000256" key="1">
    <source>
        <dbReference type="ARBA" id="ARBA00000085"/>
    </source>
</evidence>
<comment type="subcellular location">
    <subcellularLocation>
        <location evidence="2">Cell membrane</location>
    </subcellularLocation>
</comment>
<dbReference type="Pfam" id="PF02518">
    <property type="entry name" value="HATPase_c"/>
    <property type="match status" value="1"/>
</dbReference>
<keyword evidence="6 11" id="KW-0812">Transmembrane</keyword>
<feature type="transmembrane region" description="Helical" evidence="11">
    <location>
        <begin position="175"/>
        <end position="199"/>
    </location>
</feature>
<dbReference type="InterPro" id="IPR005467">
    <property type="entry name" value="His_kinase_dom"/>
</dbReference>
<dbReference type="InterPro" id="IPR036890">
    <property type="entry name" value="HATPase_C_sf"/>
</dbReference>
<dbReference type="PROSITE" id="PS50885">
    <property type="entry name" value="HAMP"/>
    <property type="match status" value="1"/>
</dbReference>
<dbReference type="Gene3D" id="6.10.340.10">
    <property type="match status" value="1"/>
</dbReference>
<dbReference type="Proteomes" id="UP000615580">
    <property type="component" value="Unassembled WGS sequence"/>
</dbReference>
<dbReference type="CDD" id="cd06225">
    <property type="entry name" value="HAMP"/>
    <property type="match status" value="1"/>
</dbReference>
<comment type="caution">
    <text evidence="14">The sequence shown here is derived from an EMBL/GenBank/DDBJ whole genome shotgun (WGS) entry which is preliminary data.</text>
</comment>
<dbReference type="CDD" id="cd00082">
    <property type="entry name" value="HisKA"/>
    <property type="match status" value="1"/>
</dbReference>
<sequence length="508" mass="55431">MWRTSLQFKVLGSIFAASLVVMMVLAFVLVSFVTQRLVNTKLDVASSEIDRARASVEQQIELTGSSSSVQVRLNSARAVLTSRATSADDTAAYEPVLVVSNPDGSTVTSPDGYRIPERLRSFVDQGQVSYQFATIDRVDGSTYKALIIGSPTASDIPNTEVYLVLSMESDEATLALLRGLFSGAAVALVVLLVGITWLLTQQVITPVRSASRIAERFSSGHLRERMVVTGEDEMARLAMSFNSMAESLSRQIHQLEEYGNLQKQFTSDVSHELRTPLTTVRMAADLIVDEADDLSPGTRRASELMVRELDRFEALLADLLEISRHDAGVADLAETTLDIRICISSVHQQVDHLAQELGVDIIIDVPENPVEIKGDSRRIERILRNLLANAIDHSEGKPVTLLCRENDEAVSVAVIDHGVGLKPGQEDLVFNRFWRADPSRVRHSGGTGLGLAISREDAILHGGQLSAAGRPRVGTMFLLTVPRVPKQSFTEAPIELSAPEPPLEDTDA</sequence>
<evidence type="ECO:0000313" key="15">
    <source>
        <dbReference type="Proteomes" id="UP000615580"/>
    </source>
</evidence>
<evidence type="ECO:0000256" key="9">
    <source>
        <dbReference type="ARBA" id="ARBA00023012"/>
    </source>
</evidence>
<gene>
    <name evidence="14" type="ORF">I4J41_01800</name>
</gene>
<evidence type="ECO:0000256" key="6">
    <source>
        <dbReference type="ARBA" id="ARBA00022692"/>
    </source>
</evidence>
<dbReference type="InterPro" id="IPR003661">
    <property type="entry name" value="HisK_dim/P_dom"/>
</dbReference>
<dbReference type="InterPro" id="IPR050736">
    <property type="entry name" value="Sensor_HK_Regulatory"/>
</dbReference>
<protein>
    <recommendedName>
        <fullName evidence="10">Sensor histidine kinase MtrB</fullName>
        <ecNumber evidence="3">2.7.13.3</ecNumber>
    </recommendedName>
</protein>
<dbReference type="CDD" id="cd00075">
    <property type="entry name" value="HATPase"/>
    <property type="match status" value="1"/>
</dbReference>
<dbReference type="SUPFAM" id="SSF47384">
    <property type="entry name" value="Homodimeric domain of signal transducing histidine kinase"/>
    <property type="match status" value="1"/>
</dbReference>
<dbReference type="Pfam" id="PF00672">
    <property type="entry name" value="HAMP"/>
    <property type="match status" value="1"/>
</dbReference>
<dbReference type="GO" id="GO:0016301">
    <property type="term" value="F:kinase activity"/>
    <property type="evidence" value="ECO:0007669"/>
    <property type="project" value="UniProtKB-KW"/>
</dbReference>
<keyword evidence="9" id="KW-0902">Two-component regulatory system</keyword>
<accession>A0ABS0L9L3</accession>
<dbReference type="Pfam" id="PF00512">
    <property type="entry name" value="HisKA"/>
    <property type="match status" value="1"/>
</dbReference>
<evidence type="ECO:0000256" key="10">
    <source>
        <dbReference type="ARBA" id="ARBA00035305"/>
    </source>
</evidence>
<proteinExistence type="predicted"/>
<dbReference type="InterPro" id="IPR047669">
    <property type="entry name" value="MtrAB_MtrB"/>
</dbReference>
<evidence type="ECO:0000256" key="8">
    <source>
        <dbReference type="ARBA" id="ARBA00022989"/>
    </source>
</evidence>
<dbReference type="EC" id="2.7.13.3" evidence="3"/>
<keyword evidence="11" id="KW-0472">Membrane</keyword>
<evidence type="ECO:0000256" key="2">
    <source>
        <dbReference type="ARBA" id="ARBA00004236"/>
    </source>
</evidence>
<evidence type="ECO:0000256" key="5">
    <source>
        <dbReference type="ARBA" id="ARBA00022679"/>
    </source>
</evidence>
<evidence type="ECO:0000256" key="7">
    <source>
        <dbReference type="ARBA" id="ARBA00022777"/>
    </source>
</evidence>
<dbReference type="InterPro" id="IPR004358">
    <property type="entry name" value="Sig_transdc_His_kin-like_C"/>
</dbReference>
<dbReference type="SMART" id="SM00387">
    <property type="entry name" value="HATPase_c"/>
    <property type="match status" value="1"/>
</dbReference>
<dbReference type="SUPFAM" id="SSF158472">
    <property type="entry name" value="HAMP domain-like"/>
    <property type="match status" value="1"/>
</dbReference>
<reference evidence="14 15" key="1">
    <citation type="journal article" date="2020" name="J. Clin. Microbiol.">
        <title>Assessing the Genetic Diversity of Austrian Corynebacterium diphtheriae Clinical Isolates, 2011-2019.</title>
        <authorList>
            <person name="Schaeffer J."/>
            <person name="Huhulescu S."/>
            <person name="Stoeger A."/>
            <person name="Allerberger F."/>
            <person name="Ruppitsch W."/>
        </authorList>
    </citation>
    <scope>NUCLEOTIDE SEQUENCE [LARGE SCALE GENOMIC DNA]</scope>
    <source>
        <strain evidence="14 15">04-17</strain>
    </source>
</reference>
<dbReference type="SMART" id="SM00304">
    <property type="entry name" value="HAMP"/>
    <property type="match status" value="1"/>
</dbReference>
<name>A0ABS0L9L3_9CORY</name>
<comment type="catalytic activity">
    <reaction evidence="1">
        <text>ATP + protein L-histidine = ADP + protein N-phospho-L-histidine.</text>
        <dbReference type="EC" id="2.7.13.3"/>
    </reaction>
</comment>
<evidence type="ECO:0000256" key="3">
    <source>
        <dbReference type="ARBA" id="ARBA00012438"/>
    </source>
</evidence>
<feature type="domain" description="Histidine kinase" evidence="12">
    <location>
        <begin position="268"/>
        <end position="485"/>
    </location>
</feature>
<keyword evidence="4" id="KW-0597">Phosphoprotein</keyword>
<evidence type="ECO:0000256" key="4">
    <source>
        <dbReference type="ARBA" id="ARBA00022553"/>
    </source>
</evidence>
<dbReference type="PRINTS" id="PR00344">
    <property type="entry name" value="BCTRLSENSOR"/>
</dbReference>
<keyword evidence="7 14" id="KW-0418">Kinase</keyword>
<keyword evidence="5" id="KW-0808">Transferase</keyword>
<dbReference type="EMBL" id="JADQUG010000004">
    <property type="protein sequence ID" value="MBG9353381.1"/>
    <property type="molecule type" value="Genomic_DNA"/>
</dbReference>
<dbReference type="PANTHER" id="PTHR43711:SF1">
    <property type="entry name" value="HISTIDINE KINASE 1"/>
    <property type="match status" value="1"/>
</dbReference>
<organism evidence="14 15">
    <name type="scientific">Corynebacterium belfantii</name>
    <dbReference type="NCBI Taxonomy" id="2014537"/>
    <lineage>
        <taxon>Bacteria</taxon>
        <taxon>Bacillati</taxon>
        <taxon>Actinomycetota</taxon>
        <taxon>Actinomycetes</taxon>
        <taxon>Mycobacteriales</taxon>
        <taxon>Corynebacteriaceae</taxon>
        <taxon>Corynebacterium</taxon>
    </lineage>
</organism>
<dbReference type="InterPro" id="IPR036097">
    <property type="entry name" value="HisK_dim/P_sf"/>
</dbReference>